<name>A0A1Y0ST98_9CAUD</name>
<accession>A0A1Y0ST98</accession>
<sequence>MNNLIETTEMDLMRVGDTCTFTAYQGFKPEYYITVEKPYAGVITTVYPDTFVSCKFKNDAGLEVEHGHQSGGFAGDGNVVKVSLTPEDYKYRVLEANAKAVAIVEKENQDRLDKLKAYCDKRLEKLIVTN</sequence>
<keyword evidence="2" id="KW-1185">Reference proteome</keyword>
<proteinExistence type="predicted"/>
<dbReference type="EMBL" id="MF042360">
    <property type="protein sequence ID" value="ARV76701.1"/>
    <property type="molecule type" value="Genomic_DNA"/>
</dbReference>
<evidence type="ECO:0000313" key="2">
    <source>
        <dbReference type="Proteomes" id="UP000225448"/>
    </source>
</evidence>
<organism evidence="1 2">
    <name type="scientific">Pseudomonas phage Phabio</name>
    <dbReference type="NCBI Taxonomy" id="2006668"/>
    <lineage>
        <taxon>Viruses</taxon>
        <taxon>Duplodnaviria</taxon>
        <taxon>Heunggongvirae</taxon>
        <taxon>Uroviricota</taxon>
        <taxon>Caudoviricetes</taxon>
        <taxon>Chimalliviridae</taxon>
        <taxon>Phabiovirus</taxon>
        <taxon>Phabiovirus phabio</taxon>
    </lineage>
</organism>
<reference evidence="1 2" key="1">
    <citation type="submission" date="2017-05" db="EMBL/GenBank/DDBJ databases">
        <authorList>
            <person name="Song R."/>
            <person name="Chenine A.L."/>
            <person name="Ruprecht R.M."/>
        </authorList>
    </citation>
    <scope>NUCLEOTIDE SEQUENCE [LARGE SCALE GENOMIC DNA]</scope>
</reference>
<evidence type="ECO:0000313" key="1">
    <source>
        <dbReference type="EMBL" id="ARV76701.1"/>
    </source>
</evidence>
<gene>
    <name evidence="1" type="ORF">PHABIO_70</name>
</gene>
<dbReference type="Proteomes" id="UP000225448">
    <property type="component" value="Segment"/>
</dbReference>
<protein>
    <submittedName>
        <fullName evidence="1">Uncharacterized protein</fullName>
    </submittedName>
</protein>